<dbReference type="AlphaFoldDB" id="A0A915DYX6"/>
<comment type="catalytic activity">
    <reaction evidence="1">
        <text>Endonucleolytic cleavage of RNA, removing extra 3' nucleotides from tRNA precursor, generating 3' termini of tRNAs. A 3'-hydroxy group is left at the tRNA terminus and a 5'-phosphoryl group is left at the trailer molecule.</text>
        <dbReference type="EC" id="3.1.26.11"/>
    </reaction>
</comment>
<evidence type="ECO:0000256" key="8">
    <source>
        <dbReference type="ARBA" id="ARBA00022759"/>
    </source>
</evidence>
<evidence type="ECO:0000259" key="11">
    <source>
        <dbReference type="Pfam" id="PF12706"/>
    </source>
</evidence>
<dbReference type="InterPro" id="IPR036866">
    <property type="entry name" value="RibonucZ/Hydroxyglut_hydro"/>
</dbReference>
<keyword evidence="7" id="KW-0479">Metal-binding</keyword>
<evidence type="ECO:0000256" key="1">
    <source>
        <dbReference type="ARBA" id="ARBA00000402"/>
    </source>
</evidence>
<evidence type="ECO:0000256" key="9">
    <source>
        <dbReference type="ARBA" id="ARBA00022801"/>
    </source>
</evidence>
<evidence type="ECO:0000256" key="4">
    <source>
        <dbReference type="ARBA" id="ARBA00012477"/>
    </source>
</evidence>
<keyword evidence="12" id="KW-1185">Reference proteome</keyword>
<dbReference type="PANTHER" id="PTHR12553:SF49">
    <property type="entry name" value="ZINC PHOSPHODIESTERASE ELAC PROTEIN 2"/>
    <property type="match status" value="1"/>
</dbReference>
<dbReference type="Pfam" id="PF12706">
    <property type="entry name" value="Lactamase_B_2"/>
    <property type="match status" value="1"/>
</dbReference>
<evidence type="ECO:0000256" key="10">
    <source>
        <dbReference type="ARBA" id="ARBA00022833"/>
    </source>
</evidence>
<keyword evidence="6" id="KW-0540">Nuclease</keyword>
<name>A0A915DYX6_9BILA</name>
<evidence type="ECO:0000313" key="13">
    <source>
        <dbReference type="WBParaSite" id="jg24170"/>
    </source>
</evidence>
<keyword evidence="5" id="KW-0819">tRNA processing</keyword>
<dbReference type="InterPro" id="IPR047151">
    <property type="entry name" value="RNZ2-like"/>
</dbReference>
<keyword evidence="8" id="KW-0255">Endonuclease</keyword>
<protein>
    <recommendedName>
        <fullName evidence="4">ribonuclease Z</fullName>
        <ecNumber evidence="4">3.1.26.11</ecNumber>
    </recommendedName>
</protein>
<evidence type="ECO:0000313" key="12">
    <source>
        <dbReference type="Proteomes" id="UP000887574"/>
    </source>
</evidence>
<dbReference type="GO" id="GO:0005739">
    <property type="term" value="C:mitochondrion"/>
    <property type="evidence" value="ECO:0007669"/>
    <property type="project" value="TreeGrafter"/>
</dbReference>
<dbReference type="EC" id="3.1.26.11" evidence="4"/>
<dbReference type="SUPFAM" id="SSF56281">
    <property type="entry name" value="Metallo-hydrolase/oxidoreductase"/>
    <property type="match status" value="1"/>
</dbReference>
<organism evidence="12 13">
    <name type="scientific">Ditylenchus dipsaci</name>
    <dbReference type="NCBI Taxonomy" id="166011"/>
    <lineage>
        <taxon>Eukaryota</taxon>
        <taxon>Metazoa</taxon>
        <taxon>Ecdysozoa</taxon>
        <taxon>Nematoda</taxon>
        <taxon>Chromadorea</taxon>
        <taxon>Rhabditida</taxon>
        <taxon>Tylenchina</taxon>
        <taxon>Tylenchomorpha</taxon>
        <taxon>Sphaerularioidea</taxon>
        <taxon>Anguinidae</taxon>
        <taxon>Anguininae</taxon>
        <taxon>Ditylenchus</taxon>
    </lineage>
</organism>
<evidence type="ECO:0000256" key="5">
    <source>
        <dbReference type="ARBA" id="ARBA00022694"/>
    </source>
</evidence>
<dbReference type="InterPro" id="IPR001279">
    <property type="entry name" value="Metallo-B-lactamas"/>
</dbReference>
<reference evidence="13" key="1">
    <citation type="submission" date="2022-11" db="UniProtKB">
        <authorList>
            <consortium name="WormBaseParasite"/>
        </authorList>
    </citation>
    <scope>IDENTIFICATION</scope>
</reference>
<evidence type="ECO:0000256" key="6">
    <source>
        <dbReference type="ARBA" id="ARBA00022722"/>
    </source>
</evidence>
<evidence type="ECO:0000256" key="7">
    <source>
        <dbReference type="ARBA" id="ARBA00022723"/>
    </source>
</evidence>
<evidence type="ECO:0000256" key="2">
    <source>
        <dbReference type="ARBA" id="ARBA00001947"/>
    </source>
</evidence>
<keyword evidence="9" id="KW-0378">Hydrolase</keyword>
<feature type="domain" description="Metallo-beta-lactamase" evidence="11">
    <location>
        <begin position="51"/>
        <end position="127"/>
    </location>
</feature>
<comment type="cofactor">
    <cofactor evidence="2">
        <name>Zn(2+)</name>
        <dbReference type="ChEBI" id="CHEBI:29105"/>
    </cofactor>
</comment>
<keyword evidence="10" id="KW-0862">Zinc</keyword>
<comment type="similarity">
    <text evidence="3">Belongs to the RNase Z family.</text>
</comment>
<proteinExistence type="inferred from homology"/>
<dbReference type="GO" id="GO:0042781">
    <property type="term" value="F:3'-tRNA processing endoribonuclease activity"/>
    <property type="evidence" value="ECO:0007669"/>
    <property type="project" value="UniProtKB-EC"/>
</dbReference>
<evidence type="ECO:0000256" key="3">
    <source>
        <dbReference type="ARBA" id="ARBA00007823"/>
    </source>
</evidence>
<dbReference type="Gene3D" id="3.60.15.10">
    <property type="entry name" value="Ribonuclease Z/Hydroxyacylglutathione hydrolase-like"/>
    <property type="match status" value="1"/>
</dbReference>
<dbReference type="Proteomes" id="UP000887574">
    <property type="component" value="Unplaced"/>
</dbReference>
<accession>A0A915DYX6</accession>
<dbReference type="GO" id="GO:1990180">
    <property type="term" value="P:mitochondrial tRNA 3'-end processing"/>
    <property type="evidence" value="ECO:0007669"/>
    <property type="project" value="TreeGrafter"/>
</dbReference>
<dbReference type="WBParaSite" id="jg24170">
    <property type="protein sequence ID" value="jg24170"/>
    <property type="gene ID" value="jg24170"/>
</dbReference>
<sequence>MLKSRPLDSSSDNFNKAANRMAHFPAELYSKDEWNLADIEPVRVLHVAFSYAYIFTDTRGRKVVFSGDTTPCDSLVERGRDCDILVHEATFQDLLKIDANLKKHSTMEQAVDVGCRMNARNVILTHFSARNISIAMDNMVVRFDRLDVLPKLLPIYRHIYLEELLKADEVTVRFAATRT</sequence>
<dbReference type="PANTHER" id="PTHR12553">
    <property type="entry name" value="ZINC PHOSPHODIESTERASE ELAC PROTEIN 2"/>
    <property type="match status" value="1"/>
</dbReference>
<dbReference type="GO" id="GO:0046872">
    <property type="term" value="F:metal ion binding"/>
    <property type="evidence" value="ECO:0007669"/>
    <property type="project" value="UniProtKB-KW"/>
</dbReference>